<comment type="subcellular location">
    <subcellularLocation>
        <location evidence="1">Membrane</location>
        <topology evidence="1">Multi-pass membrane protein</topology>
    </subcellularLocation>
</comment>
<dbReference type="OrthoDB" id="27596at2157"/>
<dbReference type="GeneID" id="56032299"/>
<evidence type="ECO:0000256" key="2">
    <source>
        <dbReference type="ARBA" id="ARBA00004760"/>
    </source>
</evidence>
<dbReference type="Pfam" id="PF13506">
    <property type="entry name" value="Glyco_transf_21"/>
    <property type="match status" value="1"/>
</dbReference>
<keyword evidence="5" id="KW-0808">Transferase</keyword>
<dbReference type="KEGG" id="haly:HYG82_03370"/>
<dbReference type="GO" id="GO:0016020">
    <property type="term" value="C:membrane"/>
    <property type="evidence" value="ECO:0007669"/>
    <property type="project" value="UniProtKB-SubCell"/>
</dbReference>
<evidence type="ECO:0000256" key="1">
    <source>
        <dbReference type="ARBA" id="ARBA00004141"/>
    </source>
</evidence>
<dbReference type="RefSeq" id="WP_179259692.1">
    <property type="nucleotide sequence ID" value="NZ_CP058601.1"/>
</dbReference>
<dbReference type="EMBL" id="CP058601">
    <property type="protein sequence ID" value="QLG47950.1"/>
    <property type="molecule type" value="Genomic_DNA"/>
</dbReference>
<comment type="pathway">
    <text evidence="3">Sphingolipid metabolism.</text>
</comment>
<feature type="transmembrane region" description="Helical" evidence="9">
    <location>
        <begin position="219"/>
        <end position="252"/>
    </location>
</feature>
<evidence type="ECO:0000313" key="11">
    <source>
        <dbReference type="Proteomes" id="UP000509241"/>
    </source>
</evidence>
<evidence type="ECO:0000256" key="4">
    <source>
        <dbReference type="ARBA" id="ARBA00022676"/>
    </source>
</evidence>
<proteinExistence type="predicted"/>
<accession>A0A7D5GJ00</accession>
<dbReference type="Gene3D" id="3.90.550.10">
    <property type="entry name" value="Spore Coat Polysaccharide Biosynthesis Protein SpsA, Chain A"/>
    <property type="match status" value="1"/>
</dbReference>
<protein>
    <submittedName>
        <fullName evidence="10">Glycosyltransferase</fullName>
    </submittedName>
</protein>
<dbReference type="InterPro" id="IPR025993">
    <property type="entry name" value="Ceramide_glucosylTrfase"/>
</dbReference>
<feature type="transmembrane region" description="Helical" evidence="9">
    <location>
        <begin position="264"/>
        <end position="282"/>
    </location>
</feature>
<gene>
    <name evidence="10" type="ORF">HYG82_03370</name>
</gene>
<evidence type="ECO:0000256" key="6">
    <source>
        <dbReference type="ARBA" id="ARBA00022692"/>
    </source>
</evidence>
<dbReference type="InterPro" id="IPR029044">
    <property type="entry name" value="Nucleotide-diphossugar_trans"/>
</dbReference>
<sequence length="305" mass="33842">MSGYPPTSVILPTVEWADACAEVLDQLEPGDELLIICDNRSDPVYDRRDDLPVTARVIAAGEPEGCSGKANAIATGMEAAGNDRIIWTDDDFHHPPDWLTTLNADYERHGPTSELPVFIGNDPLSYLVEPLYAYTGTGMVYAADVAWGGALVFERDDVNGKALLRDLRRTVSDDGTLAEYVDFTAVKRTRRVEIGGTIRESLERHVRFTKLVRHHDRDAMIAAAVVGTLVSVAYLLYPLAGLVLSTLCYGAVYAAFGIRRWTVLLSYPATIAQVPLLAYALARRTFVWGGRRYRWRSMFDVEVLE</sequence>
<evidence type="ECO:0000313" key="10">
    <source>
        <dbReference type="EMBL" id="QLG47950.1"/>
    </source>
</evidence>
<dbReference type="AlphaFoldDB" id="A0A7D5GJ00"/>
<name>A0A7D5GJ00_9EURY</name>
<comment type="pathway">
    <text evidence="2">Lipid metabolism; sphingolipid metabolism.</text>
</comment>
<keyword evidence="8 9" id="KW-0472">Membrane</keyword>
<evidence type="ECO:0000256" key="3">
    <source>
        <dbReference type="ARBA" id="ARBA00004991"/>
    </source>
</evidence>
<dbReference type="CDD" id="cd00761">
    <property type="entry name" value="Glyco_tranf_GTA_type"/>
    <property type="match status" value="1"/>
</dbReference>
<evidence type="ECO:0000256" key="5">
    <source>
        <dbReference type="ARBA" id="ARBA00022679"/>
    </source>
</evidence>
<organism evidence="10 11">
    <name type="scientific">Natrinema halophilum</name>
    <dbReference type="NCBI Taxonomy" id="1699371"/>
    <lineage>
        <taxon>Archaea</taxon>
        <taxon>Methanobacteriati</taxon>
        <taxon>Methanobacteriota</taxon>
        <taxon>Stenosarchaea group</taxon>
        <taxon>Halobacteria</taxon>
        <taxon>Halobacteriales</taxon>
        <taxon>Natrialbaceae</taxon>
        <taxon>Natrinema</taxon>
    </lineage>
</organism>
<reference evidence="10 11" key="1">
    <citation type="submission" date="2020-07" db="EMBL/GenBank/DDBJ databases">
        <authorList>
            <person name="Cui H."/>
        </authorList>
    </citation>
    <scope>NUCLEOTIDE SEQUENCE [LARGE SCALE GENOMIC DNA]</scope>
    <source>
        <strain evidence="10 11">YPL8</strain>
    </source>
</reference>
<keyword evidence="6 9" id="KW-0812">Transmembrane</keyword>
<keyword evidence="4" id="KW-0328">Glycosyltransferase</keyword>
<evidence type="ECO:0000256" key="9">
    <source>
        <dbReference type="SAM" id="Phobius"/>
    </source>
</evidence>
<dbReference type="Proteomes" id="UP000509241">
    <property type="component" value="Chromosome"/>
</dbReference>
<evidence type="ECO:0000256" key="7">
    <source>
        <dbReference type="ARBA" id="ARBA00022989"/>
    </source>
</evidence>
<keyword evidence="7 9" id="KW-1133">Transmembrane helix</keyword>
<evidence type="ECO:0000256" key="8">
    <source>
        <dbReference type="ARBA" id="ARBA00023136"/>
    </source>
</evidence>
<keyword evidence="11" id="KW-1185">Reference proteome</keyword>
<dbReference type="SUPFAM" id="SSF53448">
    <property type="entry name" value="Nucleotide-diphospho-sugar transferases"/>
    <property type="match status" value="1"/>
</dbReference>
<dbReference type="GO" id="GO:0016757">
    <property type="term" value="F:glycosyltransferase activity"/>
    <property type="evidence" value="ECO:0007669"/>
    <property type="project" value="UniProtKB-KW"/>
</dbReference>